<keyword evidence="1" id="KW-0732">Signal</keyword>
<comment type="caution">
    <text evidence="2">The sequence shown here is derived from an EMBL/GenBank/DDBJ whole genome shotgun (WGS) entry which is preliminary data.</text>
</comment>
<protein>
    <recommendedName>
        <fullName evidence="4">Transmembrane protein</fullName>
    </recommendedName>
</protein>
<dbReference type="EMBL" id="JACYCF010000029">
    <property type="protein sequence ID" value="KAF8749236.1"/>
    <property type="molecule type" value="Genomic_DNA"/>
</dbReference>
<gene>
    <name evidence="2" type="ORF">RHS01_10189</name>
</gene>
<evidence type="ECO:0000313" key="3">
    <source>
        <dbReference type="Proteomes" id="UP000614334"/>
    </source>
</evidence>
<evidence type="ECO:0000256" key="1">
    <source>
        <dbReference type="SAM" id="SignalP"/>
    </source>
</evidence>
<evidence type="ECO:0008006" key="4">
    <source>
        <dbReference type="Google" id="ProtNLM"/>
    </source>
</evidence>
<dbReference type="AlphaFoldDB" id="A0A8H7I3X9"/>
<feature type="chain" id="PRO_5034225013" description="Transmembrane protein" evidence="1">
    <location>
        <begin position="24"/>
        <end position="185"/>
    </location>
</feature>
<sequence>MISFVRFAGVVAVLFSLGLVVSAIPIDRIHITAATGTDVVSRLCAKLVLEDKLEAKLKALLSCTNVGDLKIQIAVVAVLFQNCADQLLTIGAGVQLDTNATHSLVACLISIITVADGTSVRHFDAQIWYFRLRGIDDALRLFLVNIGICVDGLIGLVAKALAKATVGVMAQIHLDLCLKVLGVTA</sequence>
<reference evidence="2" key="1">
    <citation type="submission" date="2020-09" db="EMBL/GenBank/DDBJ databases">
        <title>Comparative genome analyses of four rice-infecting Rhizoctonia solani isolates reveal extensive enrichment of homogalacturonan modification genes.</title>
        <authorList>
            <person name="Lee D.-Y."/>
            <person name="Jeon J."/>
            <person name="Kim K.-T."/>
            <person name="Cheong K."/>
            <person name="Song H."/>
            <person name="Choi G."/>
            <person name="Ko J."/>
            <person name="Opiyo S.O."/>
            <person name="Zuo S."/>
            <person name="Madhav S."/>
            <person name="Lee Y.-H."/>
            <person name="Wang G.-L."/>
        </authorList>
    </citation>
    <scope>NUCLEOTIDE SEQUENCE</scope>
    <source>
        <strain evidence="2">AG1-IA B2</strain>
    </source>
</reference>
<feature type="signal peptide" evidence="1">
    <location>
        <begin position="1"/>
        <end position="23"/>
    </location>
</feature>
<name>A0A8H7I3X9_9AGAM</name>
<organism evidence="2 3">
    <name type="scientific">Rhizoctonia solani</name>
    <dbReference type="NCBI Taxonomy" id="456999"/>
    <lineage>
        <taxon>Eukaryota</taxon>
        <taxon>Fungi</taxon>
        <taxon>Dikarya</taxon>
        <taxon>Basidiomycota</taxon>
        <taxon>Agaricomycotina</taxon>
        <taxon>Agaricomycetes</taxon>
        <taxon>Cantharellales</taxon>
        <taxon>Ceratobasidiaceae</taxon>
        <taxon>Rhizoctonia</taxon>
    </lineage>
</organism>
<accession>A0A8H7I3X9</accession>
<proteinExistence type="predicted"/>
<evidence type="ECO:0000313" key="2">
    <source>
        <dbReference type="EMBL" id="KAF8749236.1"/>
    </source>
</evidence>
<dbReference type="Proteomes" id="UP000614334">
    <property type="component" value="Unassembled WGS sequence"/>
</dbReference>